<name>A0A9P1CWR8_9DINO</name>
<dbReference type="Pfam" id="PF00501">
    <property type="entry name" value="AMP-binding"/>
    <property type="match status" value="1"/>
</dbReference>
<dbReference type="OrthoDB" id="429919at2759"/>
<dbReference type="PANTHER" id="PTHR22754:SF32">
    <property type="entry name" value="DISCO-INTERACTING PROTEIN 2"/>
    <property type="match status" value="1"/>
</dbReference>
<organism evidence="2">
    <name type="scientific">Cladocopium goreaui</name>
    <dbReference type="NCBI Taxonomy" id="2562237"/>
    <lineage>
        <taxon>Eukaryota</taxon>
        <taxon>Sar</taxon>
        <taxon>Alveolata</taxon>
        <taxon>Dinophyceae</taxon>
        <taxon>Suessiales</taxon>
        <taxon>Symbiodiniaceae</taxon>
        <taxon>Cladocopium</taxon>
    </lineage>
</organism>
<dbReference type="EMBL" id="CAMXCT020002485">
    <property type="protein sequence ID" value="CAL1151847.1"/>
    <property type="molecule type" value="Genomic_DNA"/>
</dbReference>
<evidence type="ECO:0000313" key="4">
    <source>
        <dbReference type="EMBL" id="CAL4785784.1"/>
    </source>
</evidence>
<dbReference type="GO" id="GO:0005886">
    <property type="term" value="C:plasma membrane"/>
    <property type="evidence" value="ECO:0007669"/>
    <property type="project" value="TreeGrafter"/>
</dbReference>
<gene>
    <name evidence="2" type="ORF">C1SCF055_LOCUS24767</name>
</gene>
<sequence length="1114" mass="122514">MAALTSKMDGCAITLASSGRGHGGLVLTIFTYAAQVVRRANGDMAALWSFGGLKFGKELFCLVAVTEPESLAFISHLAWLVVDIPGTPCCEDGDRFGLAGNCRAVELGQEIMAYSQFPEGHVNFEGHFRVILFRQGQHVQPETWQARSKFSLETFRAQHEMKTLAEKKVRIASQKPLETEMEPMKPKAFSSGGPLAPDPTAPATLTAALARTASALGQRGLTLYGGDAAQRAQRLSYAELLQLARRVAAGLCGRRIGAAADSIASFAVLQVPVLAQHFPCFWGCLLSGTKPVTVAIPPDYSDRSHAVCSKLCNVWQLLEEPPVITTAAHLEKLKLLQLANAQLIALEELLATEPSSGIWTAAPSDVAFCQLSSGSTGVPKCIQIAHGGVVAHIRGEAQFCGYDSSDVHVNFLPLDHVVPILTVHCCDVYHGCEEVQAEVAYVLAEPLRWLRLVDEHRATRTWAPNFAFKLVADALLKDESHFDLSCCKFWMNAGEQVTIPVCEAFLEQTKRFGVARNAMQPSFGMAEACTCMTYNNHFEVAAASRLGRSAFVNLGPPVPGIAIRIASDDNETLPEEEVGRFQIRGRVITPGYLKNEEANREAFMEDDWFNTGDIGFIKDGQLYLTGREKEMIIIRGANFYCYEVEDVVNSLEQVLPTFTAAVSLHDPSSGTEGLAIFFVPRRPQQLDGLEEAAKEIRLKLVRHMGLAPGLVIPLEQEEFPKTTSGKIQRSQLKKALQKGAFETRVLKVGHQNRMTWRVWDFRCPLVPLGAGPVIQKPKPPAALQLLGHAGHCWAGCAYPRSSWAPQNCRMRIDRRWADWAGKNNSSAVPISAWSMDALQIQQMFLLGDSILCPPKKQPQVLSKARARCLGEGAFKRIASECALALQNELLAAFSAARFQKKLNELSRAVIQECGEGKDKKTSYHSALKRLIRREQVKIIPSYGFDASDEGVIEMLTAFQAFEEDPDVYVNSVAIQEALQQRKMASPRNECSIRQVETADCKTFVILLLRAQLVAFSHPAFQKSIRALKAKAATADGFYHLPGRAKLALDVQKLILPRFGFEPSREGVQAMIGHCSQFINEPEVAILLDSINSRLGMDASACHRFRDMVSSLVEP</sequence>
<keyword evidence="5" id="KW-1185">Reference proteome</keyword>
<evidence type="ECO:0000313" key="5">
    <source>
        <dbReference type="Proteomes" id="UP001152797"/>
    </source>
</evidence>
<evidence type="ECO:0000313" key="2">
    <source>
        <dbReference type="EMBL" id="CAI3998472.1"/>
    </source>
</evidence>
<dbReference type="InterPro" id="IPR042099">
    <property type="entry name" value="ANL_N_sf"/>
</dbReference>
<dbReference type="GO" id="GO:0006633">
    <property type="term" value="P:fatty acid biosynthetic process"/>
    <property type="evidence" value="ECO:0007669"/>
    <property type="project" value="TreeGrafter"/>
</dbReference>
<feature type="domain" description="AMP-dependent synthetase/ligase" evidence="1">
    <location>
        <begin position="231"/>
        <end position="593"/>
    </location>
</feature>
<evidence type="ECO:0000259" key="1">
    <source>
        <dbReference type="Pfam" id="PF00501"/>
    </source>
</evidence>
<dbReference type="GO" id="GO:0070566">
    <property type="term" value="F:adenylyltransferase activity"/>
    <property type="evidence" value="ECO:0007669"/>
    <property type="project" value="TreeGrafter"/>
</dbReference>
<dbReference type="Gene3D" id="3.40.50.12780">
    <property type="entry name" value="N-terminal domain of ligase-like"/>
    <property type="match status" value="1"/>
</dbReference>
<dbReference type="InterPro" id="IPR045851">
    <property type="entry name" value="AMP-bd_C_sf"/>
</dbReference>
<comment type="caution">
    <text evidence="2">The sequence shown here is derived from an EMBL/GenBank/DDBJ whole genome shotgun (WGS) entry which is preliminary data.</text>
</comment>
<reference evidence="2" key="1">
    <citation type="submission" date="2022-10" db="EMBL/GenBank/DDBJ databases">
        <authorList>
            <person name="Chen Y."/>
            <person name="Dougan E. K."/>
            <person name="Chan C."/>
            <person name="Rhodes N."/>
            <person name="Thang M."/>
        </authorList>
    </citation>
    <scope>NUCLEOTIDE SEQUENCE</scope>
</reference>
<dbReference type="PANTHER" id="PTHR22754">
    <property type="entry name" value="DISCO-INTERACTING PROTEIN 2 DIP2 -RELATED"/>
    <property type="match status" value="1"/>
</dbReference>
<dbReference type="Proteomes" id="UP001152797">
    <property type="component" value="Unassembled WGS sequence"/>
</dbReference>
<dbReference type="InterPro" id="IPR000873">
    <property type="entry name" value="AMP-dep_synth/lig_dom"/>
</dbReference>
<proteinExistence type="predicted"/>
<reference evidence="3" key="2">
    <citation type="submission" date="2024-04" db="EMBL/GenBank/DDBJ databases">
        <authorList>
            <person name="Chen Y."/>
            <person name="Shah S."/>
            <person name="Dougan E. K."/>
            <person name="Thang M."/>
            <person name="Chan C."/>
        </authorList>
    </citation>
    <scope>NUCLEOTIDE SEQUENCE [LARGE SCALE GENOMIC DNA]</scope>
</reference>
<protein>
    <submittedName>
        <fullName evidence="4">Polyketide synthase PksJ (PKS)</fullName>
    </submittedName>
</protein>
<dbReference type="Gene3D" id="3.30.300.30">
    <property type="match status" value="1"/>
</dbReference>
<dbReference type="SUPFAM" id="SSF56801">
    <property type="entry name" value="Acetyl-CoA synthetase-like"/>
    <property type="match status" value="1"/>
</dbReference>
<evidence type="ECO:0000313" key="3">
    <source>
        <dbReference type="EMBL" id="CAL1151847.1"/>
    </source>
</evidence>
<dbReference type="EMBL" id="CAMXCT030002485">
    <property type="protein sequence ID" value="CAL4785784.1"/>
    <property type="molecule type" value="Genomic_DNA"/>
</dbReference>
<accession>A0A9P1CWR8</accession>
<dbReference type="AlphaFoldDB" id="A0A9P1CWR8"/>
<dbReference type="EMBL" id="CAMXCT010002485">
    <property type="protein sequence ID" value="CAI3998472.1"/>
    <property type="molecule type" value="Genomic_DNA"/>
</dbReference>